<keyword evidence="6" id="KW-1185">Reference proteome</keyword>
<dbReference type="GO" id="GO:0006631">
    <property type="term" value="P:fatty acid metabolic process"/>
    <property type="evidence" value="ECO:0007669"/>
    <property type="project" value="TreeGrafter"/>
</dbReference>
<dbReference type="GO" id="GO:0047617">
    <property type="term" value="F:fatty acyl-CoA hydrolase activity"/>
    <property type="evidence" value="ECO:0007669"/>
    <property type="project" value="TreeGrafter"/>
</dbReference>
<evidence type="ECO:0000313" key="5">
    <source>
        <dbReference type="EMBL" id="MCL9816782.1"/>
    </source>
</evidence>
<dbReference type="Proteomes" id="UP001203207">
    <property type="component" value="Unassembled WGS sequence"/>
</dbReference>
<dbReference type="PIRSF" id="PIRSF016521">
    <property type="entry name" value="Acyl-CoA_hydro"/>
    <property type="match status" value="1"/>
</dbReference>
<dbReference type="PANTHER" id="PTHR10824">
    <property type="entry name" value="ACYL-COENZYME A THIOESTERASE-RELATED"/>
    <property type="match status" value="1"/>
</dbReference>
<feature type="domain" description="BAAT/Acyl-CoA thioester hydrolase C-terminal" evidence="4">
    <location>
        <begin position="315"/>
        <end position="424"/>
    </location>
</feature>
<dbReference type="InterPro" id="IPR029058">
    <property type="entry name" value="AB_hydrolase_fold"/>
</dbReference>
<protein>
    <submittedName>
        <fullName evidence="5">Alpha/beta fold hydrolase</fullName>
    </submittedName>
</protein>
<name>A0AAE3FWC8_9EURY</name>
<dbReference type="RefSeq" id="WP_250583635.1">
    <property type="nucleotide sequence ID" value="NZ_JAKRVX010000002.1"/>
</dbReference>
<reference evidence="5" key="2">
    <citation type="submission" date="2022-02" db="EMBL/GenBank/DDBJ databases">
        <authorList>
            <person name="Elcheninov A.G."/>
            <person name="Sorokin D.Y."/>
            <person name="Kublanov I.V."/>
        </authorList>
    </citation>
    <scope>NUCLEOTIDE SEQUENCE</scope>
    <source>
        <strain evidence="5">AArc-St2</strain>
    </source>
</reference>
<evidence type="ECO:0000259" key="3">
    <source>
        <dbReference type="Pfam" id="PF04775"/>
    </source>
</evidence>
<feature type="active site" description="Charge relay system" evidence="2">
    <location>
        <position position="348"/>
    </location>
</feature>
<organism evidence="5 6">
    <name type="scientific">Natronocalculus amylovorans</name>
    <dbReference type="NCBI Taxonomy" id="2917812"/>
    <lineage>
        <taxon>Archaea</taxon>
        <taxon>Methanobacteriati</taxon>
        <taxon>Methanobacteriota</taxon>
        <taxon>Stenosarchaea group</taxon>
        <taxon>Halobacteria</taxon>
        <taxon>Halobacteriales</taxon>
        <taxon>Haloferacaceae</taxon>
        <taxon>Natronocalculus</taxon>
    </lineage>
</organism>
<feature type="active site" description="Charge relay system" evidence="2">
    <location>
        <position position="233"/>
    </location>
</feature>
<dbReference type="GO" id="GO:0006637">
    <property type="term" value="P:acyl-CoA metabolic process"/>
    <property type="evidence" value="ECO:0007669"/>
    <property type="project" value="InterPro"/>
</dbReference>
<dbReference type="InterPro" id="IPR014940">
    <property type="entry name" value="BAAT_C"/>
</dbReference>
<evidence type="ECO:0000313" key="6">
    <source>
        <dbReference type="Proteomes" id="UP001203207"/>
    </source>
</evidence>
<dbReference type="Pfam" id="PF04775">
    <property type="entry name" value="Bile_Hydr_Trans"/>
    <property type="match status" value="1"/>
</dbReference>
<proteinExistence type="inferred from homology"/>
<feature type="active site" description="Charge relay system" evidence="2">
    <location>
        <position position="378"/>
    </location>
</feature>
<dbReference type="SUPFAM" id="SSF53474">
    <property type="entry name" value="alpha/beta-Hydrolases"/>
    <property type="match status" value="1"/>
</dbReference>
<dbReference type="AlphaFoldDB" id="A0AAE3FWC8"/>
<comment type="caution">
    <text evidence="5">The sequence shown here is derived from an EMBL/GenBank/DDBJ whole genome shotgun (WGS) entry which is preliminary data.</text>
</comment>
<evidence type="ECO:0000256" key="1">
    <source>
        <dbReference type="ARBA" id="ARBA00006538"/>
    </source>
</evidence>
<dbReference type="InterPro" id="IPR042490">
    <property type="entry name" value="Thio_Ohase/BAAT_N"/>
</dbReference>
<sequence length="435" mass="45966">MIETPTTAATPTIAVSNDQPLFDEPIEILISGCPPTTTVAVTTTMPLADGTYQSVLTYNTDETGCVNLATTAPTEPFVPEPSPMAPFWAMQRIDETPNADHTETVHTVEASLSVAIAGQACCTKTIERTIVTDDVSRTPLQGDCVGDLWLSTEAEAAPGVIVLGGSEGGYPPQLPVGLLASRGYAVAAPAYFGVEGLPETLEEIDIRTLDPVLDALQTHPKVRDTNIAIIGWSRGAELALTSAARDPRLSTAISWAGSPLRFDGVPDGFRSPQPAWTDRTGPMDALALNPPPSFLIRAGRSLLTRSPFSLHQLYLRALTTASKETQDAALIDLDQIAGTTLLFSGGDDRLWPSTRLCEFASERFDADVVHQSYPRAGHALGVPYRPLGGSTVGPPMIPGVQLALGGEPYANATASADAWVTMLSVLASVSSKQSC</sequence>
<keyword evidence="5" id="KW-0378">Hydrolase</keyword>
<gene>
    <name evidence="5" type="ORF">AArcSt2_07485</name>
</gene>
<evidence type="ECO:0000256" key="2">
    <source>
        <dbReference type="PIRSR" id="PIRSR016521-1"/>
    </source>
</evidence>
<dbReference type="InterPro" id="IPR006862">
    <property type="entry name" value="Thio_Ohase/aa_AcTrfase"/>
</dbReference>
<dbReference type="PANTHER" id="PTHR10824:SF4">
    <property type="entry name" value="ACYL-COENZYME A THIOESTERASE 1-LIKE"/>
    <property type="match status" value="1"/>
</dbReference>
<comment type="similarity">
    <text evidence="1">Belongs to the C/M/P thioester hydrolase family.</text>
</comment>
<dbReference type="InterPro" id="IPR016662">
    <property type="entry name" value="Acyl-CoA_thioEstase_long-chain"/>
</dbReference>
<accession>A0AAE3FWC8</accession>
<dbReference type="Gene3D" id="2.60.40.2240">
    <property type="entry name" value="Acyl-CoA thioester hydrolase/BAAT N-terminal domain"/>
    <property type="match status" value="1"/>
</dbReference>
<evidence type="ECO:0000259" key="4">
    <source>
        <dbReference type="Pfam" id="PF08840"/>
    </source>
</evidence>
<feature type="domain" description="Acyl-CoA thioester hydrolase/bile acid-CoA amino acid N-acetyltransferase" evidence="3">
    <location>
        <begin position="23"/>
        <end position="141"/>
    </location>
</feature>
<dbReference type="EMBL" id="JAKRVX010000002">
    <property type="protein sequence ID" value="MCL9816782.1"/>
    <property type="molecule type" value="Genomic_DNA"/>
</dbReference>
<dbReference type="Pfam" id="PF08840">
    <property type="entry name" value="BAAT_C"/>
    <property type="match status" value="1"/>
</dbReference>
<reference evidence="5" key="1">
    <citation type="journal article" date="2022" name="Syst. Appl. Microbiol.">
        <title>Natronocalculus amylovorans gen. nov., sp. nov., and Natranaeroarchaeum aerophilus sp. nov., dominant culturable amylolytic natronoarchaea from hypersaline soda lakes in southwestern Siberia.</title>
        <authorList>
            <person name="Sorokin D.Y."/>
            <person name="Elcheninov A.G."/>
            <person name="Khizhniak T.V."/>
            <person name="Koenen M."/>
            <person name="Bale N.J."/>
            <person name="Damste J.S.S."/>
            <person name="Kublanov I.V."/>
        </authorList>
    </citation>
    <scope>NUCLEOTIDE SEQUENCE</scope>
    <source>
        <strain evidence="5">AArc-St2</strain>
    </source>
</reference>
<dbReference type="Gene3D" id="3.40.50.1820">
    <property type="entry name" value="alpha/beta hydrolase"/>
    <property type="match status" value="1"/>
</dbReference>